<evidence type="ECO:0000256" key="12">
    <source>
        <dbReference type="ARBA" id="ARBA00022777"/>
    </source>
</evidence>
<evidence type="ECO:0000256" key="17">
    <source>
        <dbReference type="ARBA" id="ARBA00023170"/>
    </source>
</evidence>
<keyword evidence="11 24" id="KW-0547">Nucleotide-binding</keyword>
<feature type="domain" description="GS" evidence="27">
    <location>
        <begin position="460"/>
        <end position="489"/>
    </location>
</feature>
<dbReference type="GO" id="GO:0005524">
    <property type="term" value="F:ATP binding"/>
    <property type="evidence" value="ECO:0007669"/>
    <property type="project" value="UniProtKB-UniRule"/>
</dbReference>
<dbReference type="CDD" id="cd14142">
    <property type="entry name" value="STKc_ACVR1_ALK1"/>
    <property type="match status" value="1"/>
</dbReference>
<sequence>PTAWQNPSGALSRSACNLVWLPERRGPHGSLTQPLGFDQSLGSSPCRERDCATPMADGGEAGARGIQAYGPGKSGDLTPLSLTLSSPPLIPLSLSLSSLLCSKNPITFFWSVKAAGMMALLLVVLGVLAAASLAGKASASVFECVCDGPSCGSSSHCFGAQCFSSLSLRNGTVLHQKGCIVGTEEGADQCGSSLQATGVMIQCCQGTLCNSNVTVEMPSPDLDMAAISTQHECACEGVECASSGLCVGEQCFSSVTLTAGNLQHRKGCYSASQWGGANCDTSTSPDRFVRCCTGYLCNANITLEPPTRDAKLLPKEHECVCEGHSCVSGERCVGQQCFSSLTVSGGDYVYQKGCFTVYEQGRMTCKTPPSPDQIVECCQAHLCNLNLSVALPVRVVEGPNYSVTTLAIVIVAPVIVLIFLSMGAILVFRRIHHNQMERLTARDAEYGTIDGLIASNVGESTLADLLDHSCTSGSGSGLPFLVQRTVARQITLNECVGKGRYGEVWRGQWQGENVAVKIFSSRDEKSWFRETEIYNTVLLRHENILGFIASDMTSRNSSTQLWLITHYHEMGSLYDYLQLSTLDAPSCLRMALSIASGLAHLHVEIFGTQGKPAIAHRDLKSKNILVNKNGQCCIADLGLAVMHYQDTNELDVGNNPKVGTKRYMAPEVLDDSIQVDCFESYKRVDIWAFGLVLWEIARRTVSNGIVEDYKPPFHDVVPSDPSFEDMKKVVCIDQQRPNIPNRWFSDSTLTSIAKLMKECWYQNPSARLTALRIKKTLTKIDNSLDKIKADI</sequence>
<dbReference type="InterPro" id="IPR000719">
    <property type="entry name" value="Prot_kinase_dom"/>
</dbReference>
<dbReference type="SMART" id="SM00220">
    <property type="entry name" value="S_TKc"/>
    <property type="match status" value="1"/>
</dbReference>
<evidence type="ECO:0000256" key="16">
    <source>
        <dbReference type="ARBA" id="ARBA00023136"/>
    </source>
</evidence>
<organism evidence="28 29">
    <name type="scientific">Electrophorus voltai</name>
    <dbReference type="NCBI Taxonomy" id="2609070"/>
    <lineage>
        <taxon>Eukaryota</taxon>
        <taxon>Metazoa</taxon>
        <taxon>Chordata</taxon>
        <taxon>Craniata</taxon>
        <taxon>Vertebrata</taxon>
        <taxon>Euteleostomi</taxon>
        <taxon>Actinopterygii</taxon>
        <taxon>Neopterygii</taxon>
        <taxon>Teleostei</taxon>
        <taxon>Ostariophysi</taxon>
        <taxon>Gymnotiformes</taxon>
        <taxon>Gymnotoidei</taxon>
        <taxon>Gymnotidae</taxon>
        <taxon>Electrophorus</taxon>
    </lineage>
</organism>
<proteinExistence type="inferred from homology"/>
<evidence type="ECO:0000313" key="28">
    <source>
        <dbReference type="EMBL" id="KAK1789070.1"/>
    </source>
</evidence>
<dbReference type="GO" id="GO:0007179">
    <property type="term" value="P:transforming growth factor beta receptor signaling pathway"/>
    <property type="evidence" value="ECO:0007669"/>
    <property type="project" value="TreeGrafter"/>
</dbReference>
<evidence type="ECO:0000256" key="9">
    <source>
        <dbReference type="ARBA" id="ARBA00022723"/>
    </source>
</evidence>
<dbReference type="Pfam" id="PF08515">
    <property type="entry name" value="TGF_beta_GS"/>
    <property type="match status" value="1"/>
</dbReference>
<keyword evidence="19" id="KW-0464">Manganese</keyword>
<evidence type="ECO:0000256" key="15">
    <source>
        <dbReference type="ARBA" id="ARBA00022989"/>
    </source>
</evidence>
<keyword evidence="17" id="KW-0675">Receptor</keyword>
<evidence type="ECO:0000256" key="5">
    <source>
        <dbReference type="ARBA" id="ARBA00012401"/>
    </source>
</evidence>
<dbReference type="PROSITE" id="PS00107">
    <property type="entry name" value="PROTEIN_KINASE_ATP"/>
    <property type="match status" value="1"/>
</dbReference>
<comment type="similarity">
    <text evidence="4">Belongs to the protein kinase superfamily. TKL Ser/Thr protein kinase family. TGFB receptor subfamily.</text>
</comment>
<dbReference type="Pfam" id="PF07714">
    <property type="entry name" value="PK_Tyr_Ser-Thr"/>
    <property type="match status" value="1"/>
</dbReference>
<dbReference type="CDD" id="cd23535">
    <property type="entry name" value="TFP_LU_ECD_ALK2"/>
    <property type="match status" value="3"/>
</dbReference>
<keyword evidence="6" id="KW-0723">Serine/threonine-protein kinase</keyword>
<evidence type="ECO:0000259" key="27">
    <source>
        <dbReference type="PROSITE" id="PS51256"/>
    </source>
</evidence>
<dbReference type="Gene3D" id="1.10.510.10">
    <property type="entry name" value="Transferase(Phosphotransferase) domain 1"/>
    <property type="match status" value="1"/>
</dbReference>
<dbReference type="EMBL" id="JAROKS010000022">
    <property type="protein sequence ID" value="KAK1789070.1"/>
    <property type="molecule type" value="Genomic_DNA"/>
</dbReference>
<feature type="transmembrane region" description="Helical" evidence="25">
    <location>
        <begin position="406"/>
        <end position="428"/>
    </location>
</feature>
<dbReference type="FunFam" id="1.10.510.10:FF:000018">
    <property type="entry name" value="Receptor protein serine/threonine kinase"/>
    <property type="match status" value="1"/>
</dbReference>
<comment type="caution">
    <text evidence="28">The sequence shown here is derived from an EMBL/GenBank/DDBJ whole genome shotgun (WGS) entry which is preliminary data.</text>
</comment>
<evidence type="ECO:0000256" key="8">
    <source>
        <dbReference type="ARBA" id="ARBA00022692"/>
    </source>
</evidence>
<dbReference type="GO" id="GO:0007507">
    <property type="term" value="P:heart development"/>
    <property type="evidence" value="ECO:0007669"/>
    <property type="project" value="TreeGrafter"/>
</dbReference>
<evidence type="ECO:0000256" key="20">
    <source>
        <dbReference type="ARBA" id="ARBA00039914"/>
    </source>
</evidence>
<dbReference type="SMART" id="SM00467">
    <property type="entry name" value="GS"/>
    <property type="match status" value="1"/>
</dbReference>
<dbReference type="SUPFAM" id="SSF57302">
    <property type="entry name" value="Snake toxin-like"/>
    <property type="match status" value="3"/>
</dbReference>
<dbReference type="GO" id="GO:0070724">
    <property type="term" value="C:BMP receptor complex"/>
    <property type="evidence" value="ECO:0007669"/>
    <property type="project" value="TreeGrafter"/>
</dbReference>
<dbReference type="InterPro" id="IPR008271">
    <property type="entry name" value="Ser/Thr_kinase_AS"/>
</dbReference>
<comment type="subcellular location">
    <subcellularLocation>
        <location evidence="3">Membrane</location>
        <topology evidence="3">Single-pass type I membrane protein</topology>
    </subcellularLocation>
</comment>
<evidence type="ECO:0000259" key="26">
    <source>
        <dbReference type="PROSITE" id="PS50011"/>
    </source>
</evidence>
<dbReference type="Gene3D" id="3.30.200.20">
    <property type="entry name" value="Phosphorylase Kinase, domain 1"/>
    <property type="match status" value="1"/>
</dbReference>
<dbReference type="InterPro" id="IPR001245">
    <property type="entry name" value="Ser-Thr/Tyr_kinase_cat_dom"/>
</dbReference>
<dbReference type="Proteomes" id="UP001239994">
    <property type="component" value="Unassembled WGS sequence"/>
</dbReference>
<comment type="cofactor">
    <cofactor evidence="2">
        <name>Mg(2+)</name>
        <dbReference type="ChEBI" id="CHEBI:18420"/>
    </cofactor>
</comment>
<evidence type="ECO:0000256" key="25">
    <source>
        <dbReference type="SAM" id="Phobius"/>
    </source>
</evidence>
<dbReference type="FunFam" id="2.10.60.10:FF:000008">
    <property type="entry name" value="Serine/threonine-protein kinase receptor"/>
    <property type="match status" value="1"/>
</dbReference>
<evidence type="ECO:0000256" key="21">
    <source>
        <dbReference type="ARBA" id="ARBA00041365"/>
    </source>
</evidence>
<evidence type="ECO:0000256" key="13">
    <source>
        <dbReference type="ARBA" id="ARBA00022840"/>
    </source>
</evidence>
<keyword evidence="10" id="KW-0732">Signal</keyword>
<evidence type="ECO:0000256" key="23">
    <source>
        <dbReference type="ARBA" id="ARBA00048773"/>
    </source>
</evidence>
<feature type="non-terminal residue" evidence="28">
    <location>
        <position position="1"/>
    </location>
</feature>
<evidence type="ECO:0000256" key="14">
    <source>
        <dbReference type="ARBA" id="ARBA00022842"/>
    </source>
</evidence>
<name>A0AAD8YY28_9TELE</name>
<dbReference type="InterPro" id="IPR000333">
    <property type="entry name" value="TGFB_receptor"/>
</dbReference>
<dbReference type="PROSITE" id="PS51256">
    <property type="entry name" value="GS"/>
    <property type="match status" value="1"/>
</dbReference>
<evidence type="ECO:0000256" key="22">
    <source>
        <dbReference type="ARBA" id="ARBA00047681"/>
    </source>
</evidence>
<feature type="transmembrane region" description="Helical" evidence="25">
    <location>
        <begin position="114"/>
        <end position="134"/>
    </location>
</feature>
<accession>A0AAD8YY28</accession>
<dbReference type="SUPFAM" id="SSF56112">
    <property type="entry name" value="Protein kinase-like (PK-like)"/>
    <property type="match status" value="1"/>
</dbReference>
<comment type="cofactor">
    <cofactor evidence="1">
        <name>Mn(2+)</name>
        <dbReference type="ChEBI" id="CHEBI:29035"/>
    </cofactor>
</comment>
<dbReference type="GO" id="GO:0046872">
    <property type="term" value="F:metal ion binding"/>
    <property type="evidence" value="ECO:0007669"/>
    <property type="project" value="UniProtKB-KW"/>
</dbReference>
<evidence type="ECO:0000256" key="3">
    <source>
        <dbReference type="ARBA" id="ARBA00004479"/>
    </source>
</evidence>
<feature type="domain" description="Protein kinase" evidence="26">
    <location>
        <begin position="490"/>
        <end position="784"/>
    </location>
</feature>
<dbReference type="GO" id="GO:0032924">
    <property type="term" value="P:activin receptor signaling pathway"/>
    <property type="evidence" value="ECO:0007669"/>
    <property type="project" value="UniProtKB-ARBA"/>
</dbReference>
<dbReference type="PANTHER" id="PTHR23255:SF69">
    <property type="entry name" value="ACTIVIN RECEPTOR TYPE-1"/>
    <property type="match status" value="1"/>
</dbReference>
<evidence type="ECO:0000256" key="7">
    <source>
        <dbReference type="ARBA" id="ARBA00022679"/>
    </source>
</evidence>
<dbReference type="FunFam" id="3.30.200.20:FF:000064">
    <property type="entry name" value="Receptor protein serine/threonine kinase"/>
    <property type="match status" value="1"/>
</dbReference>
<dbReference type="InterPro" id="IPR011009">
    <property type="entry name" value="Kinase-like_dom_sf"/>
</dbReference>
<evidence type="ECO:0000256" key="24">
    <source>
        <dbReference type="PROSITE-ProRule" id="PRU10141"/>
    </source>
</evidence>
<dbReference type="Pfam" id="PF01064">
    <property type="entry name" value="Activin_recp"/>
    <property type="match status" value="3"/>
</dbReference>
<reference evidence="28" key="1">
    <citation type="submission" date="2023-03" db="EMBL/GenBank/DDBJ databases">
        <title>Electrophorus voltai genome.</title>
        <authorList>
            <person name="Bian C."/>
        </authorList>
    </citation>
    <scope>NUCLEOTIDE SEQUENCE</scope>
    <source>
        <strain evidence="28">CB-2022</strain>
        <tissue evidence="28">Muscle</tissue>
    </source>
</reference>
<evidence type="ECO:0000256" key="4">
    <source>
        <dbReference type="ARBA" id="ARBA00009605"/>
    </source>
</evidence>
<keyword evidence="15 25" id="KW-1133">Transmembrane helix</keyword>
<dbReference type="InterPro" id="IPR000472">
    <property type="entry name" value="Activin_recp"/>
</dbReference>
<dbReference type="PROSITE" id="PS50011">
    <property type="entry name" value="PROTEIN_KINASE_DOM"/>
    <property type="match status" value="1"/>
</dbReference>
<dbReference type="EC" id="2.7.11.30" evidence="5"/>
<keyword evidence="8 25" id="KW-0812">Transmembrane</keyword>
<comment type="catalytic activity">
    <reaction evidence="22">
        <text>L-seryl-[receptor-protein] + ATP = O-phospho-L-seryl-[receptor-protein] + ADP + H(+)</text>
        <dbReference type="Rhea" id="RHEA:18673"/>
        <dbReference type="Rhea" id="RHEA-COMP:11022"/>
        <dbReference type="Rhea" id="RHEA-COMP:11023"/>
        <dbReference type="ChEBI" id="CHEBI:15378"/>
        <dbReference type="ChEBI" id="CHEBI:29999"/>
        <dbReference type="ChEBI" id="CHEBI:30616"/>
        <dbReference type="ChEBI" id="CHEBI:83421"/>
        <dbReference type="ChEBI" id="CHEBI:456216"/>
        <dbReference type="EC" id="2.7.11.30"/>
    </reaction>
</comment>
<gene>
    <name evidence="28" type="ORF">P4O66_015024</name>
</gene>
<keyword evidence="18" id="KW-0325">Glycoprotein</keyword>
<keyword evidence="14" id="KW-0460">Magnesium</keyword>
<feature type="binding site" evidence="24">
    <location>
        <position position="517"/>
    </location>
    <ligand>
        <name>ATP</name>
        <dbReference type="ChEBI" id="CHEBI:30616"/>
    </ligand>
</feature>
<dbReference type="InterPro" id="IPR045860">
    <property type="entry name" value="Snake_toxin-like_sf"/>
</dbReference>
<evidence type="ECO:0000256" key="6">
    <source>
        <dbReference type="ARBA" id="ARBA00022527"/>
    </source>
</evidence>
<evidence type="ECO:0000256" key="11">
    <source>
        <dbReference type="ARBA" id="ARBA00022741"/>
    </source>
</evidence>
<evidence type="ECO:0000256" key="2">
    <source>
        <dbReference type="ARBA" id="ARBA00001946"/>
    </source>
</evidence>
<keyword evidence="16 25" id="KW-0472">Membrane</keyword>
<protein>
    <recommendedName>
        <fullName evidence="20">Activin receptor type-1</fullName>
        <ecNumber evidence="5">2.7.11.30</ecNumber>
    </recommendedName>
    <alternativeName>
        <fullName evidence="21">Activin receptor type I</fullName>
    </alternativeName>
</protein>
<evidence type="ECO:0000256" key="1">
    <source>
        <dbReference type="ARBA" id="ARBA00001936"/>
    </source>
</evidence>
<evidence type="ECO:0000256" key="18">
    <source>
        <dbReference type="ARBA" id="ARBA00023180"/>
    </source>
</evidence>
<dbReference type="GO" id="GO:0050793">
    <property type="term" value="P:regulation of developmental process"/>
    <property type="evidence" value="ECO:0007669"/>
    <property type="project" value="UniProtKB-ARBA"/>
</dbReference>
<evidence type="ECO:0000256" key="19">
    <source>
        <dbReference type="ARBA" id="ARBA00023211"/>
    </source>
</evidence>
<evidence type="ECO:0000313" key="29">
    <source>
        <dbReference type="Proteomes" id="UP001239994"/>
    </source>
</evidence>
<evidence type="ECO:0000256" key="10">
    <source>
        <dbReference type="ARBA" id="ARBA00022729"/>
    </source>
</evidence>
<dbReference type="PROSITE" id="PS00108">
    <property type="entry name" value="PROTEIN_KINASE_ST"/>
    <property type="match status" value="1"/>
</dbReference>
<dbReference type="AlphaFoldDB" id="A0AAD8YY28"/>
<keyword evidence="13 24" id="KW-0067">ATP-binding</keyword>
<keyword evidence="9" id="KW-0479">Metal-binding</keyword>
<keyword evidence="12" id="KW-0418">Kinase</keyword>
<dbReference type="Gene3D" id="2.10.60.10">
    <property type="entry name" value="CD59"/>
    <property type="match status" value="3"/>
</dbReference>
<keyword evidence="29" id="KW-1185">Reference proteome</keyword>
<dbReference type="GO" id="GO:0004675">
    <property type="term" value="F:transmembrane receptor protein serine/threonine kinase activity"/>
    <property type="evidence" value="ECO:0007669"/>
    <property type="project" value="UniProtKB-EC"/>
</dbReference>
<comment type="catalytic activity">
    <reaction evidence="23">
        <text>L-threonyl-[receptor-protein] + ATP = O-phospho-L-threonyl-[receptor-protein] + ADP + H(+)</text>
        <dbReference type="Rhea" id="RHEA:44880"/>
        <dbReference type="Rhea" id="RHEA-COMP:11024"/>
        <dbReference type="Rhea" id="RHEA-COMP:11025"/>
        <dbReference type="ChEBI" id="CHEBI:15378"/>
        <dbReference type="ChEBI" id="CHEBI:30013"/>
        <dbReference type="ChEBI" id="CHEBI:30616"/>
        <dbReference type="ChEBI" id="CHEBI:61977"/>
        <dbReference type="ChEBI" id="CHEBI:456216"/>
        <dbReference type="EC" id="2.7.11.30"/>
    </reaction>
</comment>
<keyword evidence="7" id="KW-0808">Transferase</keyword>
<dbReference type="PANTHER" id="PTHR23255">
    <property type="entry name" value="TRANSFORMING GROWTH FACTOR-BETA RECEPTOR TYPE I AND II"/>
    <property type="match status" value="1"/>
</dbReference>
<dbReference type="InterPro" id="IPR003605">
    <property type="entry name" value="GS_dom"/>
</dbReference>
<dbReference type="InterPro" id="IPR017441">
    <property type="entry name" value="Protein_kinase_ATP_BS"/>
</dbReference>